<gene>
    <name evidence="8" type="ORF">AQUCO_02300068v1</name>
</gene>
<dbReference type="AlphaFoldDB" id="A0A2G5DBY4"/>
<comment type="subcellular location">
    <subcellularLocation>
        <location evidence="1">Membrane</location>
        <topology evidence="1">Single-pass membrane protein</topology>
    </subcellularLocation>
</comment>
<evidence type="ECO:0000256" key="5">
    <source>
        <dbReference type="SAM" id="MobiDB-lite"/>
    </source>
</evidence>
<keyword evidence="4 6" id="KW-0472">Membrane</keyword>
<dbReference type="InterPro" id="IPR004864">
    <property type="entry name" value="LEA_2"/>
</dbReference>
<evidence type="ECO:0000256" key="6">
    <source>
        <dbReference type="SAM" id="Phobius"/>
    </source>
</evidence>
<keyword evidence="3 6" id="KW-1133">Transmembrane helix</keyword>
<dbReference type="FunCoup" id="A0A2G5DBY4">
    <property type="interactions" value="252"/>
</dbReference>
<accession>A0A2G5DBY4</accession>
<reference evidence="8 9" key="1">
    <citation type="submission" date="2017-09" db="EMBL/GenBank/DDBJ databases">
        <title>WGS assembly of Aquilegia coerulea Goldsmith.</title>
        <authorList>
            <person name="Hodges S."/>
            <person name="Kramer E."/>
            <person name="Nordborg M."/>
            <person name="Tomkins J."/>
            <person name="Borevitz J."/>
            <person name="Derieg N."/>
            <person name="Yan J."/>
            <person name="Mihaltcheva S."/>
            <person name="Hayes R.D."/>
            <person name="Rokhsar D."/>
        </authorList>
    </citation>
    <scope>NUCLEOTIDE SEQUENCE [LARGE SCALE GENOMIC DNA]</scope>
    <source>
        <strain evidence="9">cv. Goldsmith</strain>
    </source>
</reference>
<evidence type="ECO:0000256" key="4">
    <source>
        <dbReference type="ARBA" id="ARBA00023136"/>
    </source>
</evidence>
<organism evidence="8 9">
    <name type="scientific">Aquilegia coerulea</name>
    <name type="common">Rocky mountain columbine</name>
    <dbReference type="NCBI Taxonomy" id="218851"/>
    <lineage>
        <taxon>Eukaryota</taxon>
        <taxon>Viridiplantae</taxon>
        <taxon>Streptophyta</taxon>
        <taxon>Embryophyta</taxon>
        <taxon>Tracheophyta</taxon>
        <taxon>Spermatophyta</taxon>
        <taxon>Magnoliopsida</taxon>
        <taxon>Ranunculales</taxon>
        <taxon>Ranunculaceae</taxon>
        <taxon>Thalictroideae</taxon>
        <taxon>Aquilegia</taxon>
    </lineage>
</organism>
<dbReference type="Proteomes" id="UP000230069">
    <property type="component" value="Unassembled WGS sequence"/>
</dbReference>
<dbReference type="PANTHER" id="PTHR31234:SF8">
    <property type="entry name" value="EXPRESSED PROTEIN"/>
    <property type="match status" value="1"/>
</dbReference>
<dbReference type="EMBL" id="KZ305040">
    <property type="protein sequence ID" value="PIA41031.1"/>
    <property type="molecule type" value="Genomic_DNA"/>
</dbReference>
<evidence type="ECO:0000256" key="2">
    <source>
        <dbReference type="ARBA" id="ARBA00022692"/>
    </source>
</evidence>
<dbReference type="Gene3D" id="2.60.40.1820">
    <property type="match status" value="1"/>
</dbReference>
<feature type="compositionally biased region" description="Low complexity" evidence="5">
    <location>
        <begin position="12"/>
        <end position="29"/>
    </location>
</feature>
<name>A0A2G5DBY4_AQUCA</name>
<feature type="region of interest" description="Disordered" evidence="5">
    <location>
        <begin position="1"/>
        <end position="43"/>
    </location>
</feature>
<dbReference type="GO" id="GO:0005886">
    <property type="term" value="C:plasma membrane"/>
    <property type="evidence" value="ECO:0007669"/>
    <property type="project" value="TreeGrafter"/>
</dbReference>
<dbReference type="OrthoDB" id="2016264at2759"/>
<evidence type="ECO:0000313" key="9">
    <source>
        <dbReference type="Proteomes" id="UP000230069"/>
    </source>
</evidence>
<sequence length="273" mass="30197">MPSHIVNMNGEQQHQQQQQPSSSHQNQNQRPPHHSSYNQNRYHPNSSSSASFKGCCCCLFLLLTFLGLLILAIILVIILAVKPKKPQFELEQVGVQYVGITTTTTTPPNNLPPITTTTTTTPPLIPAASLSLTIRMLFTAVNPNKVGIKYSSMKFVVMYKGIPLGNANVPGFYQAAHSVKQIQTFVNVDRVYLLQTDATDLIRDATLNDRVELKVFGDVGAKIRILHFTSPTVKVTTPLFSANFSFFLPCLLACYCAPPLLYFSLFLSFFASA</sequence>
<protein>
    <recommendedName>
        <fullName evidence="7">Late embryogenesis abundant protein LEA-2 subgroup domain-containing protein</fullName>
    </recommendedName>
</protein>
<evidence type="ECO:0000256" key="1">
    <source>
        <dbReference type="ARBA" id="ARBA00004167"/>
    </source>
</evidence>
<evidence type="ECO:0000256" key="3">
    <source>
        <dbReference type="ARBA" id="ARBA00022989"/>
    </source>
</evidence>
<dbReference type="SUPFAM" id="SSF117070">
    <property type="entry name" value="LEA14-like"/>
    <property type="match status" value="1"/>
</dbReference>
<dbReference type="Pfam" id="PF03168">
    <property type="entry name" value="LEA_2"/>
    <property type="match status" value="1"/>
</dbReference>
<dbReference type="InterPro" id="IPR044839">
    <property type="entry name" value="NDR1-like"/>
</dbReference>
<feature type="transmembrane region" description="Helical" evidence="6">
    <location>
        <begin position="59"/>
        <end position="81"/>
    </location>
</feature>
<dbReference type="GO" id="GO:0098542">
    <property type="term" value="P:defense response to other organism"/>
    <property type="evidence" value="ECO:0007669"/>
    <property type="project" value="InterPro"/>
</dbReference>
<evidence type="ECO:0000313" key="8">
    <source>
        <dbReference type="EMBL" id="PIA41031.1"/>
    </source>
</evidence>
<feature type="transmembrane region" description="Helical" evidence="6">
    <location>
        <begin position="246"/>
        <end position="271"/>
    </location>
</feature>
<feature type="domain" description="Late embryogenesis abundant protein LEA-2 subgroup" evidence="7">
    <location>
        <begin position="141"/>
        <end position="235"/>
    </location>
</feature>
<keyword evidence="2 6" id="KW-0812">Transmembrane</keyword>
<dbReference type="STRING" id="218851.A0A2G5DBY4"/>
<evidence type="ECO:0000259" key="7">
    <source>
        <dbReference type="Pfam" id="PF03168"/>
    </source>
</evidence>
<proteinExistence type="predicted"/>
<dbReference type="InParanoid" id="A0A2G5DBY4"/>
<keyword evidence="9" id="KW-1185">Reference proteome</keyword>
<dbReference type="PANTHER" id="PTHR31234">
    <property type="entry name" value="LATE EMBRYOGENESIS ABUNDANT (LEA) HYDROXYPROLINE-RICH GLYCOPROTEIN FAMILY"/>
    <property type="match status" value="1"/>
</dbReference>